<evidence type="ECO:0000313" key="1">
    <source>
        <dbReference type="EMBL" id="KAK8952779.1"/>
    </source>
</evidence>
<name>A0ABR2LV96_9ASPA</name>
<dbReference type="SUPFAM" id="SSF48371">
    <property type="entry name" value="ARM repeat"/>
    <property type="match status" value="1"/>
</dbReference>
<reference evidence="1 2" key="1">
    <citation type="journal article" date="2022" name="Nat. Plants">
        <title>Genomes of leafy and leafless Platanthera orchids illuminate the evolution of mycoheterotrophy.</title>
        <authorList>
            <person name="Li M.H."/>
            <person name="Liu K.W."/>
            <person name="Li Z."/>
            <person name="Lu H.C."/>
            <person name="Ye Q.L."/>
            <person name="Zhang D."/>
            <person name="Wang J.Y."/>
            <person name="Li Y.F."/>
            <person name="Zhong Z.M."/>
            <person name="Liu X."/>
            <person name="Yu X."/>
            <person name="Liu D.K."/>
            <person name="Tu X.D."/>
            <person name="Liu B."/>
            <person name="Hao Y."/>
            <person name="Liao X.Y."/>
            <person name="Jiang Y.T."/>
            <person name="Sun W.H."/>
            <person name="Chen J."/>
            <person name="Chen Y.Q."/>
            <person name="Ai Y."/>
            <person name="Zhai J.W."/>
            <person name="Wu S.S."/>
            <person name="Zhou Z."/>
            <person name="Hsiao Y.Y."/>
            <person name="Wu W.L."/>
            <person name="Chen Y.Y."/>
            <person name="Lin Y.F."/>
            <person name="Hsu J.L."/>
            <person name="Li C.Y."/>
            <person name="Wang Z.W."/>
            <person name="Zhao X."/>
            <person name="Zhong W.Y."/>
            <person name="Ma X.K."/>
            <person name="Ma L."/>
            <person name="Huang J."/>
            <person name="Chen G.Z."/>
            <person name="Huang M.Z."/>
            <person name="Huang L."/>
            <person name="Peng D.H."/>
            <person name="Luo Y.B."/>
            <person name="Zou S.Q."/>
            <person name="Chen S.P."/>
            <person name="Lan S."/>
            <person name="Tsai W.C."/>
            <person name="Van de Peer Y."/>
            <person name="Liu Z.J."/>
        </authorList>
    </citation>
    <scope>NUCLEOTIDE SEQUENCE [LARGE SCALE GENOMIC DNA]</scope>
    <source>
        <strain evidence="1">Lor288</strain>
    </source>
</reference>
<proteinExistence type="predicted"/>
<dbReference type="InterPro" id="IPR016024">
    <property type="entry name" value="ARM-type_fold"/>
</dbReference>
<dbReference type="Proteomes" id="UP001412067">
    <property type="component" value="Unassembled WGS sequence"/>
</dbReference>
<evidence type="ECO:0000313" key="2">
    <source>
        <dbReference type="Proteomes" id="UP001412067"/>
    </source>
</evidence>
<protein>
    <recommendedName>
        <fullName evidence="3">HEAT repeat-containing protein 1</fullName>
    </recommendedName>
</protein>
<organism evidence="1 2">
    <name type="scientific">Platanthera guangdongensis</name>
    <dbReference type="NCBI Taxonomy" id="2320717"/>
    <lineage>
        <taxon>Eukaryota</taxon>
        <taxon>Viridiplantae</taxon>
        <taxon>Streptophyta</taxon>
        <taxon>Embryophyta</taxon>
        <taxon>Tracheophyta</taxon>
        <taxon>Spermatophyta</taxon>
        <taxon>Magnoliopsida</taxon>
        <taxon>Liliopsida</taxon>
        <taxon>Asparagales</taxon>
        <taxon>Orchidaceae</taxon>
        <taxon>Orchidoideae</taxon>
        <taxon>Orchideae</taxon>
        <taxon>Orchidinae</taxon>
        <taxon>Platanthera</taxon>
    </lineage>
</organism>
<gene>
    <name evidence="1" type="ORF">KSP40_PGU011760</name>
</gene>
<sequence length="268" mass="31005">MEHFHQPCHGHASFFRWYTLLRGWAKLRQEARIASGEGVGNGHERLSPRTLFVPYFKFFLESCTRYLTEDQLVDSRSLPRKRKKTKGNDLCSLVNSTSILSIKLWHLRALILKALYHCFLYDTAEIKFLDTSNFQVLLKPIISQLIVEPPVTSNDFLDSPTVEEVDQYLVLCLGQMAVTVKSDVLWKPLNHEVLMQTRSELVRPKIVGLKVIKYLVEHLREEYLAFLPETIPFLGELLEDVELPVKTLAQEILRMMEALSGESLKEYL</sequence>
<dbReference type="PANTHER" id="PTHR13457:SF1">
    <property type="entry name" value="HEAT REPEAT-CONTAINING PROTEIN 1"/>
    <property type="match status" value="1"/>
</dbReference>
<comment type="caution">
    <text evidence="1">The sequence shown here is derived from an EMBL/GenBank/DDBJ whole genome shotgun (WGS) entry which is preliminary data.</text>
</comment>
<evidence type="ECO:0008006" key="3">
    <source>
        <dbReference type="Google" id="ProtNLM"/>
    </source>
</evidence>
<accession>A0ABR2LV96</accession>
<keyword evidence="2" id="KW-1185">Reference proteome</keyword>
<dbReference type="InterPro" id="IPR040191">
    <property type="entry name" value="UTP10"/>
</dbReference>
<dbReference type="EMBL" id="JBBWWR010000014">
    <property type="protein sequence ID" value="KAK8952779.1"/>
    <property type="molecule type" value="Genomic_DNA"/>
</dbReference>
<dbReference type="PANTHER" id="PTHR13457">
    <property type="entry name" value="BAP28"/>
    <property type="match status" value="1"/>
</dbReference>